<dbReference type="Pfam" id="PF11325">
    <property type="entry name" value="DUF3127"/>
    <property type="match status" value="1"/>
</dbReference>
<feature type="compositionally biased region" description="Polar residues" evidence="1">
    <location>
        <begin position="100"/>
        <end position="131"/>
    </location>
</feature>
<dbReference type="EMBL" id="JAAIKR010000006">
    <property type="protein sequence ID" value="MBR9727932.1"/>
    <property type="molecule type" value="Genomic_DNA"/>
</dbReference>
<dbReference type="RefSeq" id="WP_153664410.1">
    <property type="nucleotide sequence ID" value="NZ_JAAIKR010000006.1"/>
</dbReference>
<reference evidence="2 3" key="1">
    <citation type="submission" date="2020-02" db="EMBL/GenBank/DDBJ databases">
        <title>Shewanella WXL01 sp. nov., a marine bacterium isolated from green algae in Luhuitou Fringing Reef (Northern South China Sea).</title>
        <authorList>
            <person name="Wang X."/>
        </authorList>
    </citation>
    <scope>NUCLEOTIDE SEQUENCE [LARGE SCALE GENOMIC DNA]</scope>
    <source>
        <strain evidence="2 3">MCCC 1A01895</strain>
    </source>
</reference>
<feature type="compositionally biased region" description="Polar residues" evidence="1">
    <location>
        <begin position="138"/>
        <end position="149"/>
    </location>
</feature>
<proteinExistence type="predicted"/>
<dbReference type="InterPro" id="IPR012340">
    <property type="entry name" value="NA-bd_OB-fold"/>
</dbReference>
<gene>
    <name evidence="2" type="ORF">G3R48_08035</name>
</gene>
<name>A0ABS5I1N5_9GAMM</name>
<feature type="region of interest" description="Disordered" evidence="1">
    <location>
        <begin position="100"/>
        <end position="158"/>
    </location>
</feature>
<accession>A0ABS5I1N5</accession>
<dbReference type="Proteomes" id="UP000811844">
    <property type="component" value="Unassembled WGS sequence"/>
</dbReference>
<keyword evidence="3" id="KW-1185">Reference proteome</keyword>
<organism evidence="2 3">
    <name type="scientific">Shewanella intestini</name>
    <dbReference type="NCBI Taxonomy" id="2017544"/>
    <lineage>
        <taxon>Bacteria</taxon>
        <taxon>Pseudomonadati</taxon>
        <taxon>Pseudomonadota</taxon>
        <taxon>Gammaproteobacteria</taxon>
        <taxon>Alteromonadales</taxon>
        <taxon>Shewanellaceae</taxon>
        <taxon>Shewanella</taxon>
    </lineage>
</organism>
<comment type="caution">
    <text evidence="2">The sequence shown here is derived from an EMBL/GenBank/DDBJ whole genome shotgun (WGS) entry which is preliminary data.</text>
</comment>
<sequence>MSKTFEMTGIIHSMGATTTYGNNGFTKREFVLKATGADENSSYPNYVAFELIKEKCSLLDQYNVGEELQVSFNISGRLWQAQDKPERCFTSLQVWRINRADQNQPGAQMQQSQPNYDQSYQSNNPVPSQQMAAAANKSAPQPSSTSFSNDDWDDDIPF</sequence>
<evidence type="ECO:0000313" key="2">
    <source>
        <dbReference type="EMBL" id="MBR9727932.1"/>
    </source>
</evidence>
<dbReference type="SUPFAM" id="SSF50249">
    <property type="entry name" value="Nucleic acid-binding proteins"/>
    <property type="match status" value="1"/>
</dbReference>
<protein>
    <submittedName>
        <fullName evidence="2">DUF3127 domain-containing protein</fullName>
    </submittedName>
</protein>
<evidence type="ECO:0000313" key="3">
    <source>
        <dbReference type="Proteomes" id="UP000811844"/>
    </source>
</evidence>
<dbReference type="InterPro" id="IPR021474">
    <property type="entry name" value="DUF3127"/>
</dbReference>
<evidence type="ECO:0000256" key="1">
    <source>
        <dbReference type="SAM" id="MobiDB-lite"/>
    </source>
</evidence>